<keyword evidence="2" id="KW-1185">Reference proteome</keyword>
<gene>
    <name evidence="1" type="ORF">DSO57_1000327</name>
</gene>
<dbReference type="Proteomes" id="UP001165960">
    <property type="component" value="Unassembled WGS sequence"/>
</dbReference>
<evidence type="ECO:0000313" key="1">
    <source>
        <dbReference type="EMBL" id="KAJ9075043.1"/>
    </source>
</evidence>
<proteinExistence type="predicted"/>
<organism evidence="1 2">
    <name type="scientific">Entomophthora muscae</name>
    <dbReference type="NCBI Taxonomy" id="34485"/>
    <lineage>
        <taxon>Eukaryota</taxon>
        <taxon>Fungi</taxon>
        <taxon>Fungi incertae sedis</taxon>
        <taxon>Zoopagomycota</taxon>
        <taxon>Entomophthoromycotina</taxon>
        <taxon>Entomophthoromycetes</taxon>
        <taxon>Entomophthorales</taxon>
        <taxon>Entomophthoraceae</taxon>
        <taxon>Entomophthora</taxon>
    </lineage>
</organism>
<dbReference type="EMBL" id="QTSX02002841">
    <property type="protein sequence ID" value="KAJ9075043.1"/>
    <property type="molecule type" value="Genomic_DNA"/>
</dbReference>
<reference evidence="1" key="1">
    <citation type="submission" date="2022-04" db="EMBL/GenBank/DDBJ databases">
        <title>Genome of the entomopathogenic fungus Entomophthora muscae.</title>
        <authorList>
            <person name="Elya C."/>
            <person name="Lovett B.R."/>
            <person name="Lee E."/>
            <person name="Macias A.M."/>
            <person name="Hajek A.E."/>
            <person name="De Bivort B.L."/>
            <person name="Kasson M.T."/>
            <person name="De Fine Licht H.H."/>
            <person name="Stajich J.E."/>
        </authorList>
    </citation>
    <scope>NUCLEOTIDE SEQUENCE</scope>
    <source>
        <strain evidence="1">Berkeley</strain>
    </source>
</reference>
<evidence type="ECO:0000313" key="2">
    <source>
        <dbReference type="Proteomes" id="UP001165960"/>
    </source>
</evidence>
<comment type="caution">
    <text evidence="1">The sequence shown here is derived from an EMBL/GenBank/DDBJ whole genome shotgun (WGS) entry which is preliminary data.</text>
</comment>
<name>A0ACC2TK63_9FUNG</name>
<protein>
    <submittedName>
        <fullName evidence="1">Uncharacterized protein</fullName>
    </submittedName>
</protein>
<accession>A0ACC2TK63</accession>
<sequence>MSPFFVNFGFNLEPFPSDLKESAFPQAYEIANRMKELHSNLIEFLTKARSEYKKYSDHHHSLVKEYPVGSYVYLNARNLKLKIPSKNWVPRRLVHSES</sequence>